<feature type="region of interest" description="Disordered" evidence="1">
    <location>
        <begin position="98"/>
        <end position="182"/>
    </location>
</feature>
<reference evidence="2" key="1">
    <citation type="submission" date="2018-05" db="EMBL/GenBank/DDBJ databases">
        <authorList>
            <person name="Lanie J.A."/>
            <person name="Ng W.-L."/>
            <person name="Kazmierczak K.M."/>
            <person name="Andrzejewski T.M."/>
            <person name="Davidsen T.M."/>
            <person name="Wayne K.J."/>
            <person name="Tettelin H."/>
            <person name="Glass J.I."/>
            <person name="Rusch D."/>
            <person name="Podicherti R."/>
            <person name="Tsui H.-C.T."/>
            <person name="Winkler M.E."/>
        </authorList>
    </citation>
    <scope>NUCLEOTIDE SEQUENCE</scope>
</reference>
<evidence type="ECO:0008006" key="3">
    <source>
        <dbReference type="Google" id="ProtNLM"/>
    </source>
</evidence>
<accession>A0A381YEH5</accession>
<proteinExistence type="predicted"/>
<evidence type="ECO:0000256" key="1">
    <source>
        <dbReference type="SAM" id="MobiDB-lite"/>
    </source>
</evidence>
<dbReference type="Pfam" id="PF01391">
    <property type="entry name" value="Collagen"/>
    <property type="match status" value="1"/>
</dbReference>
<dbReference type="InterPro" id="IPR008160">
    <property type="entry name" value="Collagen"/>
</dbReference>
<protein>
    <recommendedName>
        <fullName evidence="3">Collagen-like protein</fullName>
    </recommendedName>
</protein>
<dbReference type="AlphaFoldDB" id="A0A381YEH5"/>
<sequence>MSKTINIIGKSPFGASSGVYEAQIAITADKPSNESIDAQTFDSLWKDDFHLKVSKGNFSETLGSNSNPIPDTVFRLDSIWITVRDLFSSAHTTFEFNTSQETKQVKDPPKSDKIQQTPKPRQIVKEDVQKPRGNRGLQGDRGDKGITGPMGLPGDGGEKGPTGPTGPPGSPGDKGIQGPPGE</sequence>
<feature type="compositionally biased region" description="Basic and acidic residues" evidence="1">
    <location>
        <begin position="103"/>
        <end position="113"/>
    </location>
</feature>
<organism evidence="2">
    <name type="scientific">marine metagenome</name>
    <dbReference type="NCBI Taxonomy" id="408172"/>
    <lineage>
        <taxon>unclassified sequences</taxon>
        <taxon>metagenomes</taxon>
        <taxon>ecological metagenomes</taxon>
    </lineage>
</organism>
<dbReference type="EMBL" id="UINC01018019">
    <property type="protein sequence ID" value="SVA75290.1"/>
    <property type="molecule type" value="Genomic_DNA"/>
</dbReference>
<gene>
    <name evidence="2" type="ORF">METZ01_LOCUS128144</name>
</gene>
<evidence type="ECO:0000313" key="2">
    <source>
        <dbReference type="EMBL" id="SVA75290.1"/>
    </source>
</evidence>
<feature type="non-terminal residue" evidence="2">
    <location>
        <position position="182"/>
    </location>
</feature>
<name>A0A381YEH5_9ZZZZ</name>